<dbReference type="Gene3D" id="1.10.10.10">
    <property type="entry name" value="Winged helix-like DNA-binding domain superfamily/Winged helix DNA-binding domain"/>
    <property type="match status" value="1"/>
</dbReference>
<gene>
    <name evidence="6" type="ORF">BJ999_004341</name>
</gene>
<dbReference type="PROSITE" id="PS00894">
    <property type="entry name" value="HTH_DEOR_1"/>
    <property type="match status" value="1"/>
</dbReference>
<dbReference type="AlphaFoldDB" id="A0A7Y9GEZ4"/>
<dbReference type="InterPro" id="IPR028349">
    <property type="entry name" value="PafC-like"/>
</dbReference>
<dbReference type="PANTHER" id="PTHR34580">
    <property type="match status" value="1"/>
</dbReference>
<feature type="compositionally biased region" description="Low complexity" evidence="4">
    <location>
        <begin position="334"/>
        <end position="343"/>
    </location>
</feature>
<dbReference type="PIRSF" id="PIRSF016838">
    <property type="entry name" value="PafC"/>
    <property type="match status" value="1"/>
</dbReference>
<dbReference type="InterPro" id="IPR001034">
    <property type="entry name" value="DeoR_HTH"/>
</dbReference>
<dbReference type="InterPro" id="IPR013196">
    <property type="entry name" value="HTH_11"/>
</dbReference>
<comment type="caution">
    <text evidence="6">The sequence shown here is derived from an EMBL/GenBank/DDBJ whole genome shotgun (WGS) entry which is preliminary data.</text>
</comment>
<dbReference type="InterPro" id="IPR018356">
    <property type="entry name" value="Tscrpt_reg_HTH_DeoR_CS"/>
</dbReference>
<keyword evidence="2 6" id="KW-0238">DNA-binding</keyword>
<dbReference type="InterPro" id="IPR026881">
    <property type="entry name" value="WYL_dom"/>
</dbReference>
<dbReference type="PANTHER" id="PTHR34580:SF3">
    <property type="entry name" value="PROTEIN PAFB"/>
    <property type="match status" value="1"/>
</dbReference>
<dbReference type="SUPFAM" id="SSF46785">
    <property type="entry name" value="Winged helix' DNA-binding domain"/>
    <property type="match status" value="1"/>
</dbReference>
<keyword evidence="1" id="KW-0805">Transcription regulation</keyword>
<dbReference type="Pfam" id="PF25583">
    <property type="entry name" value="WCX"/>
    <property type="match status" value="1"/>
</dbReference>
<proteinExistence type="predicted"/>
<accession>A0A7Y9GEZ4</accession>
<dbReference type="PROSITE" id="PS51000">
    <property type="entry name" value="HTH_DEOR_2"/>
    <property type="match status" value="1"/>
</dbReference>
<dbReference type="InterPro" id="IPR036388">
    <property type="entry name" value="WH-like_DNA-bd_sf"/>
</dbReference>
<keyword evidence="3" id="KW-0804">Transcription</keyword>
<dbReference type="InterPro" id="IPR036390">
    <property type="entry name" value="WH_DNA-bd_sf"/>
</dbReference>
<evidence type="ECO:0000259" key="5">
    <source>
        <dbReference type="PROSITE" id="PS51000"/>
    </source>
</evidence>
<dbReference type="EMBL" id="JACCBT010000001">
    <property type="protein sequence ID" value="NYE14045.1"/>
    <property type="molecule type" value="Genomic_DNA"/>
</dbReference>
<keyword evidence="7" id="KW-1185">Reference proteome</keyword>
<dbReference type="Proteomes" id="UP000591272">
    <property type="component" value="Unassembled WGS sequence"/>
</dbReference>
<dbReference type="InterPro" id="IPR051534">
    <property type="entry name" value="CBASS_pafABC_assoc_protein"/>
</dbReference>
<dbReference type="InterPro" id="IPR057727">
    <property type="entry name" value="WCX_dom"/>
</dbReference>
<evidence type="ECO:0000313" key="7">
    <source>
        <dbReference type="Proteomes" id="UP000591272"/>
    </source>
</evidence>
<dbReference type="GO" id="GO:0003677">
    <property type="term" value="F:DNA binding"/>
    <property type="evidence" value="ECO:0007669"/>
    <property type="project" value="UniProtKB-KW"/>
</dbReference>
<evidence type="ECO:0000256" key="3">
    <source>
        <dbReference type="ARBA" id="ARBA00023163"/>
    </source>
</evidence>
<feature type="domain" description="HTH deoR-type" evidence="5">
    <location>
        <begin position="4"/>
        <end position="59"/>
    </location>
</feature>
<name>A0A7Y9GEZ4_9ACTN</name>
<sequence>MLETSARLLRLLSLLQARRDWSGPELAERLGVTTRTVRRDVDRLRELGYLVHATAGTPGYRLGAGADLPPLLLDDEEAVAVAVGLRTAAGGSVAGIEETSVRALAKLERILPPRLRHRVHALRSMTVPMTGAADPVDPEVLTAIAAACQDHEVLRFDYRSHEGRESRRSAEPHRLVNSGRRWYLVGWDVDKGSWRTYRVDRLRLKAPNGPRFVPRDPPAEDLAAYTSRAVSIAPYRYRARLTVHAAAQVVAGHMPPTVGTIEPVDARTCVLRCGANNLDEIVVWVALMDIDFEVHDPPELAERIGAMADRLRAASGTARRVTVPPGNPAGGADGAASAGLAGPTAPAREEG</sequence>
<evidence type="ECO:0000256" key="2">
    <source>
        <dbReference type="ARBA" id="ARBA00023125"/>
    </source>
</evidence>
<evidence type="ECO:0000313" key="6">
    <source>
        <dbReference type="EMBL" id="NYE14045.1"/>
    </source>
</evidence>
<evidence type="ECO:0000256" key="4">
    <source>
        <dbReference type="SAM" id="MobiDB-lite"/>
    </source>
</evidence>
<protein>
    <submittedName>
        <fullName evidence="6">Putative DNA-binding transcriptional regulator YafY</fullName>
    </submittedName>
</protein>
<organism evidence="6 7">
    <name type="scientific">Actinomadura citrea</name>
    <dbReference type="NCBI Taxonomy" id="46158"/>
    <lineage>
        <taxon>Bacteria</taxon>
        <taxon>Bacillati</taxon>
        <taxon>Actinomycetota</taxon>
        <taxon>Actinomycetes</taxon>
        <taxon>Streptosporangiales</taxon>
        <taxon>Thermomonosporaceae</taxon>
        <taxon>Actinomadura</taxon>
    </lineage>
</organism>
<dbReference type="GO" id="GO:0003700">
    <property type="term" value="F:DNA-binding transcription factor activity"/>
    <property type="evidence" value="ECO:0007669"/>
    <property type="project" value="InterPro"/>
</dbReference>
<dbReference type="Pfam" id="PF08279">
    <property type="entry name" value="HTH_11"/>
    <property type="match status" value="1"/>
</dbReference>
<dbReference type="RefSeq" id="WP_179834989.1">
    <property type="nucleotide sequence ID" value="NZ_BMRD01000022.1"/>
</dbReference>
<feature type="region of interest" description="Disordered" evidence="4">
    <location>
        <begin position="317"/>
        <end position="351"/>
    </location>
</feature>
<dbReference type="Pfam" id="PF13280">
    <property type="entry name" value="WYL"/>
    <property type="match status" value="1"/>
</dbReference>
<reference evidence="6 7" key="1">
    <citation type="submission" date="2020-07" db="EMBL/GenBank/DDBJ databases">
        <title>Sequencing the genomes of 1000 actinobacteria strains.</title>
        <authorList>
            <person name="Klenk H.-P."/>
        </authorList>
    </citation>
    <scope>NUCLEOTIDE SEQUENCE [LARGE SCALE GENOMIC DNA]</scope>
    <source>
        <strain evidence="6 7">DSM 43461</strain>
    </source>
</reference>
<evidence type="ECO:0000256" key="1">
    <source>
        <dbReference type="ARBA" id="ARBA00023015"/>
    </source>
</evidence>
<dbReference type="PROSITE" id="PS52050">
    <property type="entry name" value="WYL"/>
    <property type="match status" value="1"/>
</dbReference>